<dbReference type="GO" id="GO:0019546">
    <property type="term" value="P:L-arginine deiminase pathway"/>
    <property type="evidence" value="ECO:0007669"/>
    <property type="project" value="TreeGrafter"/>
</dbReference>
<keyword evidence="2" id="KW-1185">Reference proteome</keyword>
<evidence type="ECO:0000313" key="1">
    <source>
        <dbReference type="EMBL" id="QTX33797.1"/>
    </source>
</evidence>
<dbReference type="KEGG" id="aram:KAR29_10950"/>
<dbReference type="Pfam" id="PF19420">
    <property type="entry name" value="DDAH_eukar"/>
    <property type="match status" value="1"/>
</dbReference>
<sequence>MEKAVKKACNDYGEKWFTDTSSFEENLIHVWGRKWSVSSEVEKLRAVLLRRPGREIERVTDPADCRWKALMDVEKARDQHDAMAQIYRDHGVEVFYVEDQREDRPNALFMRDNVLGTPEGAILCRQSTPFRRGEERAVAAALGKIGCPIVRTISGTGVFEGACAMWIDRETILLGTGVRANAEGVRQVEEVLRPMGVKNFIHYQISWGHAHLDGLMTPVDRKKILIFPWQSPYDVVKPLMDRGFEIIEAPSIEEVKTGSAINMVALEPGVMLMSAGNPETTKALEKRGVEVIHVDISELRKGFGALHCMTAFLAREA</sequence>
<dbReference type="EMBL" id="CP072943">
    <property type="protein sequence ID" value="QTX33797.1"/>
    <property type="molecule type" value="Genomic_DNA"/>
</dbReference>
<evidence type="ECO:0000313" key="2">
    <source>
        <dbReference type="Proteomes" id="UP000671879"/>
    </source>
</evidence>
<organism evidence="1 2">
    <name type="scientific">Aminithiophilus ramosus</name>
    <dbReference type="NCBI Taxonomy" id="3029084"/>
    <lineage>
        <taxon>Bacteria</taxon>
        <taxon>Thermotogati</taxon>
        <taxon>Synergistota</taxon>
        <taxon>Synergistia</taxon>
        <taxon>Synergistales</taxon>
        <taxon>Aminithiophilaceae</taxon>
        <taxon>Aminithiophilus</taxon>
    </lineage>
</organism>
<dbReference type="SUPFAM" id="SSF55909">
    <property type="entry name" value="Pentein"/>
    <property type="match status" value="1"/>
</dbReference>
<dbReference type="PANTHER" id="PTHR47271">
    <property type="entry name" value="ARGININE DEIMINASE"/>
    <property type="match status" value="1"/>
</dbReference>
<dbReference type="Gene3D" id="3.75.10.10">
    <property type="entry name" value="L-arginine/glycine Amidinotransferase, Chain A"/>
    <property type="match status" value="1"/>
</dbReference>
<dbReference type="AlphaFoldDB" id="A0A9Q7AS99"/>
<name>A0A9Q7AS99_9BACT</name>
<dbReference type="Proteomes" id="UP000671879">
    <property type="component" value="Chromosome"/>
</dbReference>
<protein>
    <submittedName>
        <fullName evidence="1">Amidinotransferase</fullName>
    </submittedName>
</protein>
<dbReference type="PANTHER" id="PTHR47271:SF2">
    <property type="entry name" value="ARGININE DEIMINASE"/>
    <property type="match status" value="1"/>
</dbReference>
<accession>A0A9Q7AS99</accession>
<proteinExistence type="predicted"/>
<gene>
    <name evidence="1" type="ORF">KAR29_10950</name>
</gene>
<reference evidence="2" key="1">
    <citation type="submission" date="2021-04" db="EMBL/GenBank/DDBJ databases">
        <title>A novel Synergistetes isolate from a pyrite-forming mixed culture.</title>
        <authorList>
            <person name="Bunk B."/>
            <person name="Sproer C."/>
            <person name="Spring S."/>
            <person name="Pester M."/>
        </authorList>
    </citation>
    <scope>NUCLEOTIDE SEQUENCE [LARGE SCALE GENOMIC DNA]</scope>
    <source>
        <strain evidence="2">J.5.4.2-T.3.5.2</strain>
    </source>
</reference>
<dbReference type="GO" id="GO:0016990">
    <property type="term" value="F:arginine deiminase activity"/>
    <property type="evidence" value="ECO:0007669"/>
    <property type="project" value="TreeGrafter"/>
</dbReference>